<feature type="binding site" evidence="3">
    <location>
        <position position="221"/>
    </location>
    <ligand>
        <name>substrate</name>
    </ligand>
</feature>
<evidence type="ECO:0000313" key="6">
    <source>
        <dbReference type="Proteomes" id="UP000503096"/>
    </source>
</evidence>
<dbReference type="PIRSF" id="PIRSF039026">
    <property type="entry name" value="SiaP"/>
    <property type="match status" value="1"/>
</dbReference>
<dbReference type="InterPro" id="IPR018389">
    <property type="entry name" value="DctP_fam"/>
</dbReference>
<proteinExistence type="predicted"/>
<name>A0A6M4H455_9PROT</name>
<dbReference type="InterPro" id="IPR026289">
    <property type="entry name" value="SBP_TakP-like"/>
</dbReference>
<organism evidence="5 6">
    <name type="scientific">Usitatibacter palustris</name>
    <dbReference type="NCBI Taxonomy" id="2732487"/>
    <lineage>
        <taxon>Bacteria</taxon>
        <taxon>Pseudomonadati</taxon>
        <taxon>Pseudomonadota</taxon>
        <taxon>Betaproteobacteria</taxon>
        <taxon>Nitrosomonadales</taxon>
        <taxon>Usitatibacteraceae</taxon>
        <taxon>Usitatibacter</taxon>
    </lineage>
</organism>
<dbReference type="AlphaFoldDB" id="A0A6M4H455"/>
<evidence type="ECO:0000256" key="4">
    <source>
        <dbReference type="SAM" id="SignalP"/>
    </source>
</evidence>
<dbReference type="InterPro" id="IPR006311">
    <property type="entry name" value="TAT_signal"/>
</dbReference>
<accession>A0A6M4H455</accession>
<keyword evidence="6" id="KW-1185">Reference proteome</keyword>
<evidence type="ECO:0000256" key="1">
    <source>
        <dbReference type="ARBA" id="ARBA00022729"/>
    </source>
</evidence>
<dbReference type="GO" id="GO:0055085">
    <property type="term" value="P:transmembrane transport"/>
    <property type="evidence" value="ECO:0007669"/>
    <property type="project" value="InterPro"/>
</dbReference>
<feature type="binding site" evidence="2">
    <location>
        <position position="162"/>
    </location>
    <ligand>
        <name>substrate</name>
    </ligand>
</feature>
<dbReference type="PANTHER" id="PTHR33376">
    <property type="match status" value="1"/>
</dbReference>
<feature type="signal peptide" evidence="4">
    <location>
        <begin position="1"/>
        <end position="27"/>
    </location>
</feature>
<dbReference type="Proteomes" id="UP000503096">
    <property type="component" value="Chromosome"/>
</dbReference>
<evidence type="ECO:0000313" key="5">
    <source>
        <dbReference type="EMBL" id="QJR14371.1"/>
    </source>
</evidence>
<keyword evidence="3" id="KW-0479">Metal-binding</keyword>
<protein>
    <submittedName>
        <fullName evidence="5">Lactate-binding periplasmic protein</fullName>
    </submittedName>
</protein>
<feature type="binding site" evidence="3">
    <location>
        <position position="247"/>
    </location>
    <ligand>
        <name>substrate</name>
    </ligand>
</feature>
<dbReference type="Pfam" id="PF03480">
    <property type="entry name" value="DctP"/>
    <property type="match status" value="1"/>
</dbReference>
<dbReference type="PANTHER" id="PTHR33376:SF5">
    <property type="entry name" value="EXTRACYTOPLASMIC SOLUTE RECEPTOR PROTEIN"/>
    <property type="match status" value="1"/>
</dbReference>
<gene>
    <name evidence="5" type="ORF">DSM104440_01167</name>
</gene>
<dbReference type="Gene3D" id="3.40.190.10">
    <property type="entry name" value="Periplasmic binding protein-like II"/>
    <property type="match status" value="1"/>
</dbReference>
<feature type="binding site" evidence="3">
    <location>
        <position position="222"/>
    </location>
    <ligand>
        <name>Na(+)</name>
        <dbReference type="ChEBI" id="CHEBI:29101"/>
    </ligand>
</feature>
<dbReference type="KEGG" id="upl:DSM104440_01167"/>
<dbReference type="RefSeq" id="WP_171161132.1">
    <property type="nucleotide sequence ID" value="NZ_CP053073.1"/>
</dbReference>
<dbReference type="GO" id="GO:0031317">
    <property type="term" value="C:tripartite ATP-independent periplasmic transporter complex"/>
    <property type="evidence" value="ECO:0007669"/>
    <property type="project" value="InterPro"/>
</dbReference>
<keyword evidence="1 4" id="KW-0732">Signal</keyword>
<dbReference type="PROSITE" id="PS51318">
    <property type="entry name" value="TAT"/>
    <property type="match status" value="1"/>
</dbReference>
<evidence type="ECO:0000256" key="3">
    <source>
        <dbReference type="PIRSR" id="PIRSR039026-2"/>
    </source>
</evidence>
<sequence>MERRKFLKSAGAGLAVGAAAAPAIVHAQGTQHRWKLQSANPAGTPHMTLLNKFATNVDKMSAGRLKIEVLTSGAIVKPDSILEAVNKGVVDSGQWWTHYATGKHPAGGLFSAPLGGSGSGLDQMGQLAWYMQGGGRDLYVEYYQKMLKSDVMPFLYAPDGPECFGWFKKPVTSVAEFTKLRFRISSGLPSDVLKDMGGIPMNLAGAELIPAAERGVIDGVEWINPANDIKVGLQDVFKFYSIQGLHQAIDIADIVINMAKWKALGPDLQAIVETALTTSLFDAILYFQYENAKALAEIKTKGVTVFDAPADYAPAFIKSAKKVLAELEKKDAFFKKVLDSQRAYAKLTVPYTRETSKLSTLIAGAAEI</sequence>
<dbReference type="InterPro" id="IPR038404">
    <property type="entry name" value="TRAP_DctP_sf"/>
</dbReference>
<evidence type="ECO:0000256" key="2">
    <source>
        <dbReference type="PIRSR" id="PIRSR039026-1"/>
    </source>
</evidence>
<dbReference type="GO" id="GO:0046872">
    <property type="term" value="F:metal ion binding"/>
    <property type="evidence" value="ECO:0007669"/>
    <property type="project" value="UniProtKB-KW"/>
</dbReference>
<feature type="binding site" evidence="2">
    <location>
        <position position="183"/>
    </location>
    <ligand>
        <name>substrate</name>
    </ligand>
</feature>
<dbReference type="Gene3D" id="3.40.190.170">
    <property type="entry name" value="Bacterial extracellular solute-binding protein, family 7"/>
    <property type="match status" value="1"/>
</dbReference>
<dbReference type="EMBL" id="CP053073">
    <property type="protein sequence ID" value="QJR14371.1"/>
    <property type="molecule type" value="Genomic_DNA"/>
</dbReference>
<reference evidence="5 6" key="1">
    <citation type="submission" date="2020-04" db="EMBL/GenBank/DDBJ databases">
        <title>Usitatibacter rugosus gen. nov., sp. nov. and Usitatibacter palustris sp. nov., novel members of Usitatibacteraceae fam. nov. within the order Nitrosomonadales isolated from soil.</title>
        <authorList>
            <person name="Huber K.J."/>
            <person name="Neumann-Schaal M."/>
            <person name="Geppert A."/>
            <person name="Luckner M."/>
            <person name="Wanner G."/>
            <person name="Overmann J."/>
        </authorList>
    </citation>
    <scope>NUCLEOTIDE SEQUENCE [LARGE SCALE GENOMIC DNA]</scope>
    <source>
        <strain evidence="5 6">Swamp67</strain>
    </source>
</reference>
<dbReference type="CDD" id="cd13604">
    <property type="entry name" value="PBP2_TRAP_ketoacid_lactate_like"/>
    <property type="match status" value="1"/>
</dbReference>
<feature type="chain" id="PRO_5026918649" evidence="4">
    <location>
        <begin position="28"/>
        <end position="368"/>
    </location>
</feature>
<dbReference type="InParanoid" id="A0A6M4H455"/>